<dbReference type="InterPro" id="IPR008410">
    <property type="entry name" value="BCSC_C"/>
</dbReference>
<reference evidence="6" key="2">
    <citation type="submission" date="2014-09" db="EMBL/GenBank/DDBJ databases">
        <authorList>
            <consortium name="NBRP consortium"/>
            <person name="Sawabe T."/>
            <person name="Meirelles P."/>
            <person name="Nakanishi M."/>
            <person name="Sayaka M."/>
            <person name="Hattori M."/>
            <person name="Ohkuma M."/>
        </authorList>
    </citation>
    <scope>NUCLEOTIDE SEQUENCE [LARGE SCALE GENOMIC DNA]</scope>
    <source>
        <strain evidence="6">JCM 19239</strain>
    </source>
</reference>
<protein>
    <submittedName>
        <fullName evidence="5">Cellulose synthase operon protein C</fullName>
    </submittedName>
</protein>
<organism evidence="5 6">
    <name type="scientific">Vibrio variabilis</name>
    <dbReference type="NCBI Taxonomy" id="990271"/>
    <lineage>
        <taxon>Bacteria</taxon>
        <taxon>Pseudomonadati</taxon>
        <taxon>Pseudomonadota</taxon>
        <taxon>Gammaproteobacteria</taxon>
        <taxon>Vibrionales</taxon>
        <taxon>Vibrionaceae</taxon>
        <taxon>Vibrio</taxon>
    </lineage>
</organism>
<dbReference type="Pfam" id="PF05420">
    <property type="entry name" value="BCSC_C"/>
    <property type="match status" value="1"/>
</dbReference>
<comment type="caution">
    <text evidence="5">The sequence shown here is derived from an EMBL/GenBank/DDBJ whole genome shotgun (WGS) entry which is preliminary data.</text>
</comment>
<evidence type="ECO:0000259" key="4">
    <source>
        <dbReference type="Pfam" id="PF05420"/>
    </source>
</evidence>
<keyword evidence="1" id="KW-0732">Signal</keyword>
<evidence type="ECO:0000313" key="6">
    <source>
        <dbReference type="Proteomes" id="UP000029223"/>
    </source>
</evidence>
<keyword evidence="6" id="KW-1185">Reference proteome</keyword>
<keyword evidence="3" id="KW-0802">TPR repeat</keyword>
<evidence type="ECO:0000256" key="2">
    <source>
        <dbReference type="ARBA" id="ARBA00022737"/>
    </source>
</evidence>
<dbReference type="EMBL" id="BBMS01000017">
    <property type="protein sequence ID" value="GAL26286.1"/>
    <property type="molecule type" value="Genomic_DNA"/>
</dbReference>
<keyword evidence="2" id="KW-0677">Repeat</keyword>
<gene>
    <name evidence="5" type="ORF">JCM19239_3619</name>
</gene>
<name>A0ABQ0JC00_9VIBR</name>
<feature type="domain" description="Cellulose synthase operon C C-terminal" evidence="4">
    <location>
        <begin position="1"/>
        <end position="154"/>
    </location>
</feature>
<reference evidence="6" key="1">
    <citation type="submission" date="2014-09" db="EMBL/GenBank/DDBJ databases">
        <title>Vibrio variabilis JCM 19239. (C206) whole genome shotgun sequence.</title>
        <authorList>
            <person name="Sawabe T."/>
            <person name="Meirelles P."/>
            <person name="Nakanishi M."/>
            <person name="Sayaka M."/>
            <person name="Hattori M."/>
            <person name="Ohkuma M."/>
        </authorList>
    </citation>
    <scope>NUCLEOTIDE SEQUENCE [LARGE SCALE GENOMIC DNA]</scope>
    <source>
        <strain evidence="6">JCM 19239</strain>
    </source>
</reference>
<sequence>MTGNNVADNDRTSGMLGTYYNFISTDEEAFSLGGTVFYMGYDKNVNEVIIGHGKYYSPQNYTSFSVPVSYYRRHSFDWTYGVRGTVSFSNASFDAPYNIPGTSPSTSQGISAGLQLYTEYRISDHWSFVGYVSQQFASDYQPSVFNVYLKYHFDSNWRKARLQPDPLRLYADYF</sequence>
<evidence type="ECO:0000256" key="1">
    <source>
        <dbReference type="ARBA" id="ARBA00022729"/>
    </source>
</evidence>
<accession>A0ABQ0JC00</accession>
<evidence type="ECO:0000313" key="5">
    <source>
        <dbReference type="EMBL" id="GAL26286.1"/>
    </source>
</evidence>
<dbReference type="Proteomes" id="UP000029223">
    <property type="component" value="Unassembled WGS sequence"/>
</dbReference>
<evidence type="ECO:0000256" key="3">
    <source>
        <dbReference type="ARBA" id="ARBA00022803"/>
    </source>
</evidence>
<proteinExistence type="predicted"/>